<dbReference type="EMBL" id="CP041636">
    <property type="protein sequence ID" value="QDO97796.1"/>
    <property type="molecule type" value="Genomic_DNA"/>
</dbReference>
<feature type="transmembrane region" description="Helical" evidence="2">
    <location>
        <begin position="6"/>
        <end position="28"/>
    </location>
</feature>
<evidence type="ECO:0008006" key="5">
    <source>
        <dbReference type="Google" id="ProtNLM"/>
    </source>
</evidence>
<name>A0A516H1Z2_9PROT</name>
<evidence type="ECO:0000313" key="4">
    <source>
        <dbReference type="Proteomes" id="UP000317496"/>
    </source>
</evidence>
<keyword evidence="2" id="KW-0812">Transmembrane</keyword>
<protein>
    <recommendedName>
        <fullName evidence="5">DUF2730 family protein</fullName>
    </recommendedName>
</protein>
<accession>A0A516H1Z2</accession>
<keyword evidence="1" id="KW-0175">Coiled coil</keyword>
<keyword evidence="4" id="KW-1185">Reference proteome</keyword>
<sequence>MNDWLYVMGGGIVLLWLGAWLLLHLGNFEQRISQVRMSLEVRMGAIEKQFNAYNKFFADNERSSQLTHVELSDLKSDISDLKNQLDEVKRAINVMEVAVNDLKLRTNNPRNLRIV</sequence>
<organism evidence="3 4">
    <name type="scientific">Ferrovibrio terrae</name>
    <dbReference type="NCBI Taxonomy" id="2594003"/>
    <lineage>
        <taxon>Bacteria</taxon>
        <taxon>Pseudomonadati</taxon>
        <taxon>Pseudomonadota</taxon>
        <taxon>Alphaproteobacteria</taxon>
        <taxon>Rhodospirillales</taxon>
        <taxon>Rhodospirillaceae</taxon>
        <taxon>Ferrovibrio</taxon>
    </lineage>
</organism>
<feature type="coiled-coil region" evidence="1">
    <location>
        <begin position="71"/>
        <end position="105"/>
    </location>
</feature>
<evidence type="ECO:0000256" key="2">
    <source>
        <dbReference type="SAM" id="Phobius"/>
    </source>
</evidence>
<keyword evidence="2" id="KW-0472">Membrane</keyword>
<evidence type="ECO:0000313" key="3">
    <source>
        <dbReference type="EMBL" id="QDO97796.1"/>
    </source>
</evidence>
<proteinExistence type="predicted"/>
<dbReference type="KEGG" id="fer:FNB15_11185"/>
<keyword evidence="2" id="KW-1133">Transmembrane helix</keyword>
<dbReference type="Proteomes" id="UP000317496">
    <property type="component" value="Chromosome"/>
</dbReference>
<gene>
    <name evidence="3" type="ORF">FNB15_11185</name>
</gene>
<evidence type="ECO:0000256" key="1">
    <source>
        <dbReference type="SAM" id="Coils"/>
    </source>
</evidence>
<dbReference type="AlphaFoldDB" id="A0A516H1Z2"/>
<dbReference type="RefSeq" id="WP_144068777.1">
    <property type="nucleotide sequence ID" value="NZ_CP041636.1"/>
</dbReference>
<reference evidence="3 4" key="1">
    <citation type="submission" date="2019-07" db="EMBL/GenBank/DDBJ databases">
        <title>Genome sequencing for Ferrovibrio sp. K5.</title>
        <authorList>
            <person name="Park S.-J."/>
        </authorList>
    </citation>
    <scope>NUCLEOTIDE SEQUENCE [LARGE SCALE GENOMIC DNA]</scope>
    <source>
        <strain evidence="3 4">K5</strain>
    </source>
</reference>